<feature type="transmembrane region" description="Helical" evidence="1">
    <location>
        <begin position="12"/>
        <end position="32"/>
    </location>
</feature>
<keyword evidence="1" id="KW-0812">Transmembrane</keyword>
<keyword evidence="1" id="KW-1133">Transmembrane helix</keyword>
<sequence length="186" mass="20361">MQLQARDRVPELTGLLTVVSLALVFGAVLGAIPTRHLPQAPDWFLAAIPHVNAVVSVFAIGTIFVGWRAIRAGNVTRHRNAMIASLVLFVVFLVLYLYRVALEGPTSFPGPAVLEQFVYFPILAIHVLLAIVCIPLLYYVLLLALTRPVDDVGATRHPTIGRVAASLWLVSFFLGTVVYALLYVVF</sequence>
<keyword evidence="1" id="KW-0472">Membrane</keyword>
<dbReference type="PANTHER" id="PTHR37692:SF1">
    <property type="entry name" value="DUF420 DOMAIN-CONTAINING PROTEIN"/>
    <property type="match status" value="1"/>
</dbReference>
<dbReference type="RefSeq" id="WP_247378512.1">
    <property type="nucleotide sequence ID" value="NZ_JALLGV010000005.1"/>
</dbReference>
<feature type="transmembrane region" description="Helical" evidence="1">
    <location>
        <begin position="163"/>
        <end position="185"/>
    </location>
</feature>
<name>A0ABD6CEY3_9EURY</name>
<dbReference type="EMBL" id="JBHUDJ010000014">
    <property type="protein sequence ID" value="MFD1588857.1"/>
    <property type="molecule type" value="Genomic_DNA"/>
</dbReference>
<dbReference type="Proteomes" id="UP001597119">
    <property type="component" value="Unassembled WGS sequence"/>
</dbReference>
<dbReference type="PANTHER" id="PTHR37692">
    <property type="entry name" value="HYPOTHETICAL MEMBRANE SPANNING PROTEIN"/>
    <property type="match status" value="1"/>
</dbReference>
<feature type="transmembrane region" description="Helical" evidence="1">
    <location>
        <begin position="79"/>
        <end position="98"/>
    </location>
</feature>
<evidence type="ECO:0000313" key="3">
    <source>
        <dbReference type="Proteomes" id="UP001597119"/>
    </source>
</evidence>
<evidence type="ECO:0000313" key="2">
    <source>
        <dbReference type="EMBL" id="MFD1588857.1"/>
    </source>
</evidence>
<feature type="transmembrane region" description="Helical" evidence="1">
    <location>
        <begin position="44"/>
        <end position="67"/>
    </location>
</feature>
<gene>
    <name evidence="2" type="ORF">ACFR9U_17910</name>
</gene>
<comment type="caution">
    <text evidence="2">The sequence shown here is derived from an EMBL/GenBank/DDBJ whole genome shotgun (WGS) entry which is preliminary data.</text>
</comment>
<dbReference type="InterPro" id="IPR007352">
    <property type="entry name" value="DUF420"/>
</dbReference>
<evidence type="ECO:0000256" key="1">
    <source>
        <dbReference type="SAM" id="Phobius"/>
    </source>
</evidence>
<keyword evidence="3" id="KW-1185">Reference proteome</keyword>
<accession>A0ABD6CEY3</accession>
<feature type="transmembrane region" description="Helical" evidence="1">
    <location>
        <begin position="118"/>
        <end position="142"/>
    </location>
</feature>
<reference evidence="2 3" key="1">
    <citation type="journal article" date="2019" name="Int. J. Syst. Evol. Microbiol.">
        <title>The Global Catalogue of Microorganisms (GCM) 10K type strain sequencing project: providing services to taxonomists for standard genome sequencing and annotation.</title>
        <authorList>
            <consortium name="The Broad Institute Genomics Platform"/>
            <consortium name="The Broad Institute Genome Sequencing Center for Infectious Disease"/>
            <person name="Wu L."/>
            <person name="Ma J."/>
        </authorList>
    </citation>
    <scope>NUCLEOTIDE SEQUENCE [LARGE SCALE GENOMIC DNA]</scope>
    <source>
        <strain evidence="2 3">CGMCC 1.12125</strain>
    </source>
</reference>
<proteinExistence type="predicted"/>
<organism evidence="2 3">
    <name type="scientific">Halorientalis brevis</name>
    <dbReference type="NCBI Taxonomy" id="1126241"/>
    <lineage>
        <taxon>Archaea</taxon>
        <taxon>Methanobacteriati</taxon>
        <taxon>Methanobacteriota</taxon>
        <taxon>Stenosarchaea group</taxon>
        <taxon>Halobacteria</taxon>
        <taxon>Halobacteriales</taxon>
        <taxon>Haloarculaceae</taxon>
        <taxon>Halorientalis</taxon>
    </lineage>
</organism>
<protein>
    <submittedName>
        <fullName evidence="2">DUF420 domain-containing protein</fullName>
    </submittedName>
</protein>
<dbReference type="Pfam" id="PF04238">
    <property type="entry name" value="DUF420"/>
    <property type="match status" value="1"/>
</dbReference>
<dbReference type="AlphaFoldDB" id="A0ABD6CEY3"/>